<keyword evidence="1" id="KW-0689">Ribosomal protein</keyword>
<gene>
    <name evidence="1" type="ORF">OWV82_008705</name>
</gene>
<accession>A0ACC1YC31</accession>
<proteinExistence type="predicted"/>
<comment type="caution">
    <text evidence="1">The sequence shown here is derived from an EMBL/GenBank/DDBJ whole genome shotgun (WGS) entry which is preliminary data.</text>
</comment>
<sequence length="545" mass="62996">MTNKSRTFSWSRLLLKQTLKNPAKTPLLFSRKISTSPRFPSNQTLPNPFPPKSYFQNASQDYMSKPIFSFSRKISTFSRFPRNQTAKLSLLAERHFSTGSAYSRVAQDLLAELEREKEREREARKRAGLDTKDIDQEDEEDYMGVGPLIEKLEKEKLKDTGDLNLYEEPTDSDSEDDDERYSRDAVRKRFDVFEKKFKRHEELLKNFTEAETLDEAFKWMKKIDKFEQKHFALRPEYRVIGELLNRLKVAEGKDKFILQQKLNRAMRLVEWKEAYDPNNPGNYGVIHHEQVGPNVDVLENAGFEQEKKMIQGGNDDDDEEEFDDMKERDDILLEKLNAIDKKLEEKLAELDHTFGKKGKLLEEEIRDLAEERNALTEKKRRPLYRKGFDVKLIDVNRTCKVTKGGQVVKYTAMLACGNYAGVVGFAKAKGPAVPVALQKAYEKCFQNLHYVERHEEHTIAHAIQTSYKKTKVYLWPAPTATGMKAGRTVQTILHLAGFKNVKSKVVGSRNPHNTVKALFKALNAIETPQDVQEKFGRTVVEKYLL</sequence>
<dbReference type="Proteomes" id="UP001164539">
    <property type="component" value="Chromosome 4"/>
</dbReference>
<protein>
    <submittedName>
        <fullName evidence="1">30S ribosomal protein S5</fullName>
    </submittedName>
</protein>
<reference evidence="1 2" key="1">
    <citation type="journal article" date="2023" name="Science">
        <title>Complex scaffold remodeling in plant triterpene biosynthesis.</title>
        <authorList>
            <person name="De La Pena R."/>
            <person name="Hodgson H."/>
            <person name="Liu J.C."/>
            <person name="Stephenson M.J."/>
            <person name="Martin A.C."/>
            <person name="Owen C."/>
            <person name="Harkess A."/>
            <person name="Leebens-Mack J."/>
            <person name="Jimenez L.E."/>
            <person name="Osbourn A."/>
            <person name="Sattely E.S."/>
        </authorList>
    </citation>
    <scope>NUCLEOTIDE SEQUENCE [LARGE SCALE GENOMIC DNA]</scope>
    <source>
        <strain evidence="2">cv. JPN11</strain>
        <tissue evidence="1">Leaf</tissue>
    </source>
</reference>
<dbReference type="EMBL" id="CM051397">
    <property type="protein sequence ID" value="KAJ4720969.1"/>
    <property type="molecule type" value="Genomic_DNA"/>
</dbReference>
<name>A0ACC1YC31_MELAZ</name>
<keyword evidence="2" id="KW-1185">Reference proteome</keyword>
<evidence type="ECO:0000313" key="2">
    <source>
        <dbReference type="Proteomes" id="UP001164539"/>
    </source>
</evidence>
<organism evidence="1 2">
    <name type="scientific">Melia azedarach</name>
    <name type="common">Chinaberry tree</name>
    <dbReference type="NCBI Taxonomy" id="155640"/>
    <lineage>
        <taxon>Eukaryota</taxon>
        <taxon>Viridiplantae</taxon>
        <taxon>Streptophyta</taxon>
        <taxon>Embryophyta</taxon>
        <taxon>Tracheophyta</taxon>
        <taxon>Spermatophyta</taxon>
        <taxon>Magnoliopsida</taxon>
        <taxon>eudicotyledons</taxon>
        <taxon>Gunneridae</taxon>
        <taxon>Pentapetalae</taxon>
        <taxon>rosids</taxon>
        <taxon>malvids</taxon>
        <taxon>Sapindales</taxon>
        <taxon>Meliaceae</taxon>
        <taxon>Melia</taxon>
    </lineage>
</organism>
<evidence type="ECO:0000313" key="1">
    <source>
        <dbReference type="EMBL" id="KAJ4720969.1"/>
    </source>
</evidence>
<keyword evidence="1" id="KW-0687">Ribonucleoprotein</keyword>